<dbReference type="EMBL" id="JAWIZZ010000045">
    <property type="protein sequence ID" value="KAK5779856.1"/>
    <property type="molecule type" value="Genomic_DNA"/>
</dbReference>
<protein>
    <recommendedName>
        <fullName evidence="1">PH domain-containing protein</fullName>
    </recommendedName>
</protein>
<keyword evidence="3" id="KW-1185">Reference proteome</keyword>
<evidence type="ECO:0000313" key="3">
    <source>
        <dbReference type="Proteomes" id="UP001306508"/>
    </source>
</evidence>
<evidence type="ECO:0000259" key="1">
    <source>
        <dbReference type="Pfam" id="PF16457"/>
    </source>
</evidence>
<evidence type="ECO:0000313" key="2">
    <source>
        <dbReference type="EMBL" id="KAK5779856.1"/>
    </source>
</evidence>
<accession>A0AAN7W2N8</accession>
<name>A0AAN7W2N8_9SACH</name>
<dbReference type="Pfam" id="PF16457">
    <property type="entry name" value="PH_12"/>
    <property type="match status" value="1"/>
</dbReference>
<comment type="caution">
    <text evidence="2">The sequence shown here is derived from an EMBL/GenBank/DDBJ whole genome shotgun (WGS) entry which is preliminary data.</text>
</comment>
<gene>
    <name evidence="2" type="ORF">RI543_002393</name>
</gene>
<dbReference type="Proteomes" id="UP001306508">
    <property type="component" value="Unassembled WGS sequence"/>
</dbReference>
<organism evidence="2 3">
    <name type="scientific">Arxiozyma heterogenica</name>
    <dbReference type="NCBI Taxonomy" id="278026"/>
    <lineage>
        <taxon>Eukaryota</taxon>
        <taxon>Fungi</taxon>
        <taxon>Dikarya</taxon>
        <taxon>Ascomycota</taxon>
        <taxon>Saccharomycotina</taxon>
        <taxon>Saccharomycetes</taxon>
        <taxon>Saccharomycetales</taxon>
        <taxon>Saccharomycetaceae</taxon>
        <taxon>Arxiozyma</taxon>
    </lineage>
</organism>
<reference evidence="3" key="1">
    <citation type="submission" date="2023-07" db="EMBL/GenBank/DDBJ databases">
        <title>A draft genome of Kazachstania heterogenica Y-27499.</title>
        <authorList>
            <person name="Donic C."/>
            <person name="Kralova J.S."/>
            <person name="Fidel L."/>
            <person name="Ben-Dor S."/>
            <person name="Jung S."/>
        </authorList>
    </citation>
    <scope>NUCLEOTIDE SEQUENCE [LARGE SCALE GENOMIC DNA]</scope>
    <source>
        <strain evidence="3">Y27499</strain>
    </source>
</reference>
<sequence length="698" mass="81412">MTENASTNISPLLLNEVSELTILNDILKKLEDDESIKLSILHSELYFDNLLILKEKIDIQALTPILNKFIIHCNTETLLGDVISNVSFLKLLNLFLSVSSWKQHITVIGLILKDFLNNPNKYVNQIIIFFEHTLKNNYIPPNMIKFLQDTISFEDQTIIIALHYVNLILKTHLLLTVSHQKLMGTLIPILLSKINNENLSKVFIFLVLRSKSFDIRNIILNEITSSMLQLYEFLKAESLQNYPLLREKLENSIRNFFPIYNILNNNDFSLFAISYGSLNLLLAVDLLAFLNSPQTSFRELLYDYLIFYNGNKFPLFNILSKISENVHEFCYKNKNELKGLLYPSLFIFQKNCIIYELLVFQLQLWMSFANSNITNSDLQSLIDLIPVALKLIFKEVSSIKLDQSYETHFSALRMIIKSLSYEKLRSWQIEALKGRFDTKWSIQFKSFDKILKLQVYDFIKKQRLSKLQRGTWVSVQNPLDLALKPLSVYFIILSYNQNTLLAREFSEKTTKIPEVFDNKIIANDISGTNFPTISISLRSIGIYECEEFNTKTKSIRDHTYLINRIDNQYLCEISLLTKRRKVLLNFFIENKEDKFIWFDGLQLLSPFLLKENLSEETKEQINTLTKIIKQLQLMNLYYGDTPSGTEQNFISYNDKVTKILGNNNDYNNSDNDIDEDADENDIYNLETLKEISQSSFYD</sequence>
<proteinExistence type="predicted"/>
<dbReference type="InterPro" id="IPR001849">
    <property type="entry name" value="PH_domain"/>
</dbReference>
<dbReference type="AlphaFoldDB" id="A0AAN7W2N8"/>
<feature type="domain" description="PH" evidence="1">
    <location>
        <begin position="459"/>
        <end position="604"/>
    </location>
</feature>